<dbReference type="GO" id="GO:0015159">
    <property type="term" value="F:polysaccharide transmembrane transporter activity"/>
    <property type="evidence" value="ECO:0007669"/>
    <property type="project" value="InterPro"/>
</dbReference>
<dbReference type="Pfam" id="PF10531">
    <property type="entry name" value="SLBB"/>
    <property type="match status" value="1"/>
</dbReference>
<evidence type="ECO:0000256" key="2">
    <source>
        <dbReference type="SAM" id="SignalP"/>
    </source>
</evidence>
<dbReference type="Pfam" id="PF02563">
    <property type="entry name" value="Poly_export"/>
    <property type="match status" value="1"/>
</dbReference>
<comment type="caution">
    <text evidence="5">The sequence shown here is derived from an EMBL/GenBank/DDBJ whole genome shotgun (WGS) entry which is preliminary data.</text>
</comment>
<feature type="chain" id="PRO_5032606788" evidence="2">
    <location>
        <begin position="24"/>
        <end position="185"/>
    </location>
</feature>
<protein>
    <submittedName>
        <fullName evidence="5">Sugar ABC transporter substrate-binding protein</fullName>
    </submittedName>
</protein>
<dbReference type="GO" id="GO:0046930">
    <property type="term" value="C:pore complex"/>
    <property type="evidence" value="ECO:0007669"/>
    <property type="project" value="UniProtKB-KW"/>
</dbReference>
<sequence length="185" mass="20132">MTRMRGLWALLAMCVLGLQAAHAQQASYIVKPGDTLEISVWKEPDLQRQVLVRPDGAFSFPLVGEVDARGKTIADLNKLVAERLTKYISGAVVTVSVQEIKGNKIFVLGQVNRPGEFIVNPSVNIMQALSMAGGMTPFAATNDIIVLRGQGEKQTAMAFRYPEVVRGKRLETNIELIAGDIVVVP</sequence>
<dbReference type="AlphaFoldDB" id="A0A829YKJ4"/>
<accession>A0A829YKJ4</accession>
<proteinExistence type="predicted"/>
<dbReference type="PANTHER" id="PTHR33619">
    <property type="entry name" value="POLYSACCHARIDE EXPORT PROTEIN GFCE-RELATED"/>
    <property type="match status" value="1"/>
</dbReference>
<keyword evidence="1 2" id="KW-0732">Signal</keyword>
<evidence type="ECO:0000256" key="1">
    <source>
        <dbReference type="ARBA" id="ARBA00022729"/>
    </source>
</evidence>
<feature type="signal peptide" evidence="2">
    <location>
        <begin position="1"/>
        <end position="23"/>
    </location>
</feature>
<evidence type="ECO:0000259" key="3">
    <source>
        <dbReference type="Pfam" id="PF02563"/>
    </source>
</evidence>
<dbReference type="RefSeq" id="WP_202624915.1">
    <property type="nucleotide sequence ID" value="NZ_BLJN01000007.1"/>
</dbReference>
<dbReference type="GO" id="GO:0009279">
    <property type="term" value="C:cell outer membrane"/>
    <property type="evidence" value="ECO:0007669"/>
    <property type="project" value="UniProtKB-SubCell"/>
</dbReference>
<dbReference type="Gene3D" id="3.10.560.10">
    <property type="entry name" value="Outer membrane lipoprotein wza domain like"/>
    <property type="match status" value="1"/>
</dbReference>
<dbReference type="PANTHER" id="PTHR33619:SF3">
    <property type="entry name" value="POLYSACCHARIDE EXPORT PROTEIN GFCE-RELATED"/>
    <property type="match status" value="1"/>
</dbReference>
<dbReference type="InterPro" id="IPR049712">
    <property type="entry name" value="Poly_export"/>
</dbReference>
<feature type="domain" description="Polysaccharide export protein N-terminal" evidence="3">
    <location>
        <begin position="23"/>
        <end position="98"/>
    </location>
</feature>
<dbReference type="Proteomes" id="UP000445000">
    <property type="component" value="Unassembled WGS sequence"/>
</dbReference>
<evidence type="ECO:0000313" key="6">
    <source>
        <dbReference type="Proteomes" id="UP000445000"/>
    </source>
</evidence>
<name>A0A829YKJ4_9GAMM</name>
<dbReference type="EMBL" id="BLJN01000007">
    <property type="protein sequence ID" value="GFE83954.1"/>
    <property type="molecule type" value="Genomic_DNA"/>
</dbReference>
<evidence type="ECO:0000313" key="5">
    <source>
        <dbReference type="EMBL" id="GFE83954.1"/>
    </source>
</evidence>
<keyword evidence="6" id="KW-1185">Reference proteome</keyword>
<organism evidence="5 6">
    <name type="scientific">Steroidobacter agaridevorans</name>
    <dbReference type="NCBI Taxonomy" id="2695856"/>
    <lineage>
        <taxon>Bacteria</taxon>
        <taxon>Pseudomonadati</taxon>
        <taxon>Pseudomonadota</taxon>
        <taxon>Gammaproteobacteria</taxon>
        <taxon>Steroidobacterales</taxon>
        <taxon>Steroidobacteraceae</taxon>
        <taxon>Steroidobacter</taxon>
    </lineage>
</organism>
<dbReference type="InterPro" id="IPR019554">
    <property type="entry name" value="Soluble_ligand-bd"/>
</dbReference>
<gene>
    <name evidence="5" type="primary">gumB</name>
    <name evidence="5" type="ORF">GCM10011487_59540</name>
</gene>
<reference evidence="6" key="1">
    <citation type="submission" date="2020-01" db="EMBL/GenBank/DDBJ databases">
        <title>'Steroidobacter agaridevorans' sp. nov., agar-degrading bacteria isolated from rhizosphere soils.</title>
        <authorList>
            <person name="Ikenaga M."/>
            <person name="Kataoka M."/>
            <person name="Murouchi A."/>
            <person name="Katsuragi S."/>
            <person name="Sakai M."/>
        </authorList>
    </citation>
    <scope>NUCLEOTIDE SEQUENCE [LARGE SCALE GENOMIC DNA]</scope>
    <source>
        <strain evidence="6">YU21-B</strain>
    </source>
</reference>
<evidence type="ECO:0000259" key="4">
    <source>
        <dbReference type="Pfam" id="PF10531"/>
    </source>
</evidence>
<dbReference type="GO" id="GO:0015288">
    <property type="term" value="F:porin activity"/>
    <property type="evidence" value="ECO:0007669"/>
    <property type="project" value="UniProtKB-KW"/>
</dbReference>
<feature type="domain" description="Soluble ligand binding" evidence="4">
    <location>
        <begin position="104"/>
        <end position="154"/>
    </location>
</feature>
<dbReference type="GO" id="GO:0006811">
    <property type="term" value="P:monoatomic ion transport"/>
    <property type="evidence" value="ECO:0007669"/>
    <property type="project" value="UniProtKB-KW"/>
</dbReference>
<dbReference type="InterPro" id="IPR003715">
    <property type="entry name" value="Poly_export_N"/>
</dbReference>